<dbReference type="Gene3D" id="3.30.1360.120">
    <property type="entry name" value="Probable tRNA modification gtpase trme, domain 1"/>
    <property type="match status" value="1"/>
</dbReference>
<evidence type="ECO:0000313" key="3">
    <source>
        <dbReference type="Proteomes" id="UP000185192"/>
    </source>
</evidence>
<dbReference type="PANTHER" id="PTHR43757:SF2">
    <property type="entry name" value="AMINOMETHYLTRANSFERASE, MITOCHONDRIAL"/>
    <property type="match status" value="1"/>
</dbReference>
<keyword evidence="2" id="KW-0489">Methyltransferase</keyword>
<dbReference type="AlphaFoldDB" id="A0A1N6D3Q5"/>
<dbReference type="Pfam" id="PF01571">
    <property type="entry name" value="GCV_T"/>
    <property type="match status" value="1"/>
</dbReference>
<dbReference type="Proteomes" id="UP000185192">
    <property type="component" value="Unassembled WGS sequence"/>
</dbReference>
<dbReference type="GO" id="GO:0032259">
    <property type="term" value="P:methylation"/>
    <property type="evidence" value="ECO:0007669"/>
    <property type="project" value="UniProtKB-KW"/>
</dbReference>
<sequence>MDEGTGKMAQSLEDKLKNYDSPVDMLRNAEGGPYQFPIKSEFSNWRDEQEAFRKTAVLFDQSYHMTDHYMEGPDVKRLLTDLGANSFKTFGKDKAKQIVVCNEDGYMIGNSILFGLEDEKINIVNRPNAGNWVQFHAETKGYDVVVHKDERSLDSDQPRKGYRFEVQGPNAWAILEQLNGGPITGFKFFGMGEINIAGRKVRALRHGMAGAPGLELFGPYGDYDLIRNAIIEAGKDHGMLLAGSKTYSTVAHESGWVPSELPAIYSGESMKEYREWLPANGFEANSSLGGSMVSDNVEDYYLTPFDLGYSHIVKFDHDFIGRKALEEMKDSRDHKRKMTLIWEPEDVVRVFSSLFNEGDRYKFMDMPASHYATYPYDAVMHGGRQVGISCYPVYSSNFRRWISLCLLDPEVAEAGKELYVLWGEPDGGSAKPVVERHVQTEIRATVTDCPISTEARVTYKKWAA</sequence>
<dbReference type="SUPFAM" id="SSF103025">
    <property type="entry name" value="Folate-binding domain"/>
    <property type="match status" value="1"/>
</dbReference>
<dbReference type="EMBL" id="FSQW01000001">
    <property type="protein sequence ID" value="SIN65411.1"/>
    <property type="molecule type" value="Genomic_DNA"/>
</dbReference>
<keyword evidence="3" id="KW-1185">Reference proteome</keyword>
<keyword evidence="2" id="KW-0808">Transferase</keyword>
<feature type="domain" description="GCVT N-terminal" evidence="1">
    <location>
        <begin position="33"/>
        <end position="256"/>
    </location>
</feature>
<dbReference type="InterPro" id="IPR028896">
    <property type="entry name" value="GcvT/YgfZ/DmdA"/>
</dbReference>
<dbReference type="InterPro" id="IPR027266">
    <property type="entry name" value="TrmE/GcvT-like"/>
</dbReference>
<name>A0A1N6D3Q5_9SPHN</name>
<dbReference type="InterPro" id="IPR006222">
    <property type="entry name" value="GCVT_N"/>
</dbReference>
<dbReference type="STRING" id="1123272.SAMN02745824_1505"/>
<gene>
    <name evidence="2" type="ORF">SAMN02745824_1505</name>
</gene>
<dbReference type="PANTHER" id="PTHR43757">
    <property type="entry name" value="AMINOMETHYLTRANSFERASE"/>
    <property type="match status" value="1"/>
</dbReference>
<dbReference type="GO" id="GO:0008168">
    <property type="term" value="F:methyltransferase activity"/>
    <property type="evidence" value="ECO:0007669"/>
    <property type="project" value="UniProtKB-KW"/>
</dbReference>
<proteinExistence type="predicted"/>
<evidence type="ECO:0000313" key="2">
    <source>
        <dbReference type="EMBL" id="SIN65411.1"/>
    </source>
</evidence>
<organism evidence="2 3">
    <name type="scientific">Parasphingorhabdus marina DSM 22363</name>
    <dbReference type="NCBI Taxonomy" id="1123272"/>
    <lineage>
        <taxon>Bacteria</taxon>
        <taxon>Pseudomonadati</taxon>
        <taxon>Pseudomonadota</taxon>
        <taxon>Alphaproteobacteria</taxon>
        <taxon>Sphingomonadales</taxon>
        <taxon>Sphingomonadaceae</taxon>
        <taxon>Parasphingorhabdus</taxon>
    </lineage>
</organism>
<evidence type="ECO:0000259" key="1">
    <source>
        <dbReference type="Pfam" id="PF01571"/>
    </source>
</evidence>
<protein>
    <submittedName>
        <fullName evidence="2">Vanillate/3-O-methylgallate O-demethylase</fullName>
    </submittedName>
</protein>
<reference evidence="3" key="1">
    <citation type="submission" date="2016-11" db="EMBL/GenBank/DDBJ databases">
        <authorList>
            <person name="Varghese N."/>
            <person name="Submissions S."/>
        </authorList>
    </citation>
    <scope>NUCLEOTIDE SEQUENCE [LARGE SCALE GENOMIC DNA]</scope>
    <source>
        <strain evidence="3">DSM 22363</strain>
    </source>
</reference>
<accession>A0A1N6D3Q5</accession>